<dbReference type="PANTHER" id="PTHR14387">
    <property type="entry name" value="THADA/DEATH RECEPTOR INTERACTING PROTEIN"/>
    <property type="match status" value="1"/>
</dbReference>
<dbReference type="Pfam" id="PF10350">
    <property type="entry name" value="DUF2428"/>
    <property type="match status" value="1"/>
</dbReference>
<dbReference type="InterPro" id="IPR056843">
    <property type="entry name" value="THADA-like_TPR"/>
</dbReference>
<gene>
    <name evidence="8" type="ORF">PMZ80_000845</name>
</gene>
<dbReference type="GeneID" id="89994294"/>
<feature type="domain" description="tRNA (32-2'-O)-methyltransferase regulator THADA-like TPR repeats region" evidence="6">
    <location>
        <begin position="263"/>
        <end position="487"/>
    </location>
</feature>
<keyword evidence="4" id="KW-0812">Transmembrane</keyword>
<dbReference type="InterPro" id="IPR056842">
    <property type="entry name" value="THADA-like_TPR_C"/>
</dbReference>
<evidence type="ECO:0000256" key="2">
    <source>
        <dbReference type="ARBA" id="ARBA00022694"/>
    </source>
</evidence>
<dbReference type="Proteomes" id="UP001334248">
    <property type="component" value="Unassembled WGS sequence"/>
</dbReference>
<evidence type="ECO:0000256" key="4">
    <source>
        <dbReference type="SAM" id="Phobius"/>
    </source>
</evidence>
<dbReference type="InterPro" id="IPR016024">
    <property type="entry name" value="ARM-type_fold"/>
</dbReference>
<dbReference type="InterPro" id="IPR019442">
    <property type="entry name" value="THADA/TRM732_DUF2428"/>
</dbReference>
<protein>
    <recommendedName>
        <fullName evidence="10">DUF2428 domain-containing protein</fullName>
    </recommendedName>
</protein>
<evidence type="ECO:0000259" key="5">
    <source>
        <dbReference type="Pfam" id="PF10350"/>
    </source>
</evidence>
<evidence type="ECO:0000259" key="6">
    <source>
        <dbReference type="Pfam" id="PF25150"/>
    </source>
</evidence>
<dbReference type="PANTHER" id="PTHR14387:SF0">
    <property type="entry name" value="DUF2428 DOMAIN-CONTAINING PROTEIN"/>
    <property type="match status" value="1"/>
</dbReference>
<dbReference type="RefSeq" id="XP_064734792.1">
    <property type="nucleotide sequence ID" value="XM_064869295.1"/>
</dbReference>
<proteinExistence type="inferred from homology"/>
<evidence type="ECO:0000313" key="9">
    <source>
        <dbReference type="Proteomes" id="UP001334248"/>
    </source>
</evidence>
<feature type="domain" description="DUF2428" evidence="5">
    <location>
        <begin position="651"/>
        <end position="881"/>
    </location>
</feature>
<feature type="transmembrane region" description="Helical" evidence="4">
    <location>
        <begin position="1588"/>
        <end position="1614"/>
    </location>
</feature>
<comment type="caution">
    <text evidence="8">The sequence shown here is derived from an EMBL/GenBank/DDBJ whole genome shotgun (WGS) entry which is preliminary data.</text>
</comment>
<evidence type="ECO:0000256" key="1">
    <source>
        <dbReference type="ARBA" id="ARBA00010409"/>
    </source>
</evidence>
<keyword evidence="4" id="KW-1133">Transmembrane helix</keyword>
<dbReference type="Pfam" id="PF26523">
    <property type="entry name" value="Trm732_C"/>
    <property type="match status" value="1"/>
</dbReference>
<comment type="similarity">
    <text evidence="1">Belongs to the THADA family.</text>
</comment>
<evidence type="ECO:0000256" key="3">
    <source>
        <dbReference type="SAM" id="MobiDB-lite"/>
    </source>
</evidence>
<keyword evidence="9" id="KW-1185">Reference proteome</keyword>
<feature type="compositionally biased region" description="Pro residues" evidence="3">
    <location>
        <begin position="1641"/>
        <end position="1651"/>
    </location>
</feature>
<organism evidence="8 9">
    <name type="scientific">Knufia obscura</name>
    <dbReference type="NCBI Taxonomy" id="1635080"/>
    <lineage>
        <taxon>Eukaryota</taxon>
        <taxon>Fungi</taxon>
        <taxon>Dikarya</taxon>
        <taxon>Ascomycota</taxon>
        <taxon>Pezizomycotina</taxon>
        <taxon>Eurotiomycetes</taxon>
        <taxon>Chaetothyriomycetidae</taxon>
        <taxon>Chaetothyriales</taxon>
        <taxon>Trichomeriaceae</taxon>
        <taxon>Knufia</taxon>
    </lineage>
</organism>
<keyword evidence="4" id="KW-0472">Membrane</keyword>
<reference evidence="8 9" key="1">
    <citation type="journal article" date="2023" name="Res Sq">
        <title>Genomic and morphological characterization of Knufia obscura isolated from the Mars 2020 spacecraft assembly facility.</title>
        <authorList>
            <person name="Chander A.M."/>
            <person name="Teixeira M.M."/>
            <person name="Singh N.K."/>
            <person name="Williams M.P."/>
            <person name="Parker C.W."/>
            <person name="Leo P."/>
            <person name="Stajich J.E."/>
            <person name="Torok T."/>
            <person name="Tighe S."/>
            <person name="Mason C.E."/>
            <person name="Venkateswaran K."/>
        </authorList>
    </citation>
    <scope>NUCLEOTIDE SEQUENCE [LARGE SCALE GENOMIC DNA]</scope>
    <source>
        <strain evidence="8 9">CCFEE 5817</strain>
    </source>
</reference>
<dbReference type="Pfam" id="PF25151">
    <property type="entry name" value="TPR_Trm732_C"/>
    <property type="match status" value="1"/>
</dbReference>
<dbReference type="Pfam" id="PF25150">
    <property type="entry name" value="TPR_Trm732"/>
    <property type="match status" value="1"/>
</dbReference>
<sequence>MAAKVRILSKEELDKLTRRNTNDGNHESLHCETVQDALHLWSNLLATVYEPSATDRHMTAACNAICLVARKCSRSKSDEVRALFCSKRTWAQVFDVARCAFAAGKNKPALQVLDTLAYLAEADPEKKLVAQSVSVAATEMLIILFNQHPRKSLKEACIVLYFFLRKLSDFMCFSDVLQEAFQGARLNFSRLCRGYGIEESAVDQYEDMQWFAFVLSLLMAIRVAESRSATLKLLSLLITLSIPGHPVDVVVIMNKAIELYSAANETALEDVSRDVLPSLLTESKQYHIFLSRQGNKAASTVPDVQVVLAILDFGKRQGFVSENGTSATGNCEAESANETEIPTLVNTILFDSSDQSYFGFTNLLSNASPAIRLRACELLTFSKSPKVPVPAAALTCLADSLHLLHDDTDAFHRGELLSTFRRFLTRLCVSRFLLNKTSSSEQFMDADRFFNFYTTFLRTELAPHLSYGRHILALDLICYIAATGTTSGHTFPYFIMADQKLLSSLFLLVLDPYDDVRATATQVLAYAKIAHAADPVVTTMFKNVVNILDPMAGAAALAAATNRADHADALGRIVSLIHITGAINPQEPGKYALHDPDGMLYAHAQELCSYVNSIEAFNVSASYALHGNILGVSYIIKGEKNKAASSPAILLQDDLLSVCRRIWTLSQAHLCVDSPEIETELADEAGSSGPKDSLAYAWRALRDSNLLMQAMLNSCAPELCLLRTIGDSCFEQLALLRHRGAFSTVAHTFVLCCQKARDAEDAQSKELIGLWFGRALDELERQADKLTRRSAGLPAMFTALLHPHDHEVFSVAFQALANIAMQAVPQASEESSQNKLRLPQVHALNCIKDVMTASRFRTMTEPLVVVTINMAARCMGSPIWAIKNCGLMLLQASINRLDPDTSLGASEAGLNARVALHATLTPFEISLALLQTELGQSTSASESERDHNLKQAFQGSTEAEFAGLDLLGRLYLDTDERAVARATTISKLSHELWHIRAQAARLVASITLQGEELSTLHEMLTGLKSLASVNECHGRFLVAQNLLKRIQENLERGEYLFPFVELLVDAAVRPIVLRSSTGAAMWLELAIELFNCAFDLPDQQRKLRCAFEGHKKSSMISDDRVHALLNRASSLFIVAAYNAIDAPETGRIDLKPSQEEDVALHVLTGVQAVMPYRASGPVVDMLGATITSQNPHDVRAAAVSAVPSVLQDTDLPEVMAQIDFASLVSRDLRNSQLRLYAYLVGQSWAKQREGDLRQLKASATGFCVHLRAAANDEIEDTTRRAAIDALLEWKRIENLAHMLDYLCGTTSRLEIMSVLYDLLNDDDDEIRLLSAEVAARFTSSRDKEGGKDPDRAVDIFSAAASRQKLRDELLQQFSNEDSFQVECWRRLLGINVTVSRPRLEAAVAAYLKRNSVQRQQQDIQAAANDLFAEEKQNLYIDDVAELRLWAKMLMSLDLDTTGPLPSTVKSWATDGLQNLTDALLKSNLGSSMYHGSDFEMLLLRVIVVTRIFGTSDNEVHDLKKICNHAWKNSSANVDLRCHVPQIDLLSCRATKHYLSAVTTNPSKLCSRNQYRNFDLEHTFTDLMARFNVTLFLCVFFIIPVVVFLAWKFWVWYILQGDLERIEEGLRRQQAEIPAAVGPPVAEAPPPPPPAP</sequence>
<evidence type="ECO:0008006" key="10">
    <source>
        <dbReference type="Google" id="ProtNLM"/>
    </source>
</evidence>
<dbReference type="InterPro" id="IPR051954">
    <property type="entry name" value="tRNA_methyltransferase_THADA"/>
</dbReference>
<dbReference type="SUPFAM" id="SSF48371">
    <property type="entry name" value="ARM repeat"/>
    <property type="match status" value="2"/>
</dbReference>
<evidence type="ECO:0000313" key="8">
    <source>
        <dbReference type="EMBL" id="KAK5946702.1"/>
    </source>
</evidence>
<feature type="domain" description="tRNA (32-2'-O)-methyltransferase regulator THADA-like C-terminal TPR repeats region" evidence="7">
    <location>
        <begin position="884"/>
        <end position="1042"/>
    </location>
</feature>
<keyword evidence="2" id="KW-0819">tRNA processing</keyword>
<feature type="region of interest" description="Disordered" evidence="3">
    <location>
        <begin position="1632"/>
        <end position="1651"/>
    </location>
</feature>
<evidence type="ECO:0000259" key="7">
    <source>
        <dbReference type="Pfam" id="PF25151"/>
    </source>
</evidence>
<accession>A0ABR0S1Z6</accession>
<dbReference type="EMBL" id="JAVHJV010000001">
    <property type="protein sequence ID" value="KAK5946702.1"/>
    <property type="molecule type" value="Genomic_DNA"/>
</dbReference>
<name>A0ABR0S1Z6_9EURO</name>